<dbReference type="SUPFAM" id="SSF55073">
    <property type="entry name" value="Nucleotide cyclase"/>
    <property type="match status" value="1"/>
</dbReference>
<dbReference type="PROSITE" id="PS50887">
    <property type="entry name" value="GGDEF"/>
    <property type="match status" value="1"/>
</dbReference>
<dbReference type="Gene3D" id="3.30.70.270">
    <property type="match status" value="1"/>
</dbReference>
<feature type="domain" description="EAL" evidence="2">
    <location>
        <begin position="361"/>
        <end position="615"/>
    </location>
</feature>
<dbReference type="CDD" id="cd01948">
    <property type="entry name" value="EAL"/>
    <property type="match status" value="1"/>
</dbReference>
<dbReference type="PROSITE" id="PS50883">
    <property type="entry name" value="EAL"/>
    <property type="match status" value="1"/>
</dbReference>
<name>A0A1I4K4I1_9ACTN</name>
<feature type="compositionally biased region" description="Basic and acidic residues" evidence="1">
    <location>
        <begin position="1"/>
        <end position="27"/>
    </location>
</feature>
<feature type="domain" description="GGDEF" evidence="3">
    <location>
        <begin position="219"/>
        <end position="352"/>
    </location>
</feature>
<dbReference type="STRING" id="504800.SAMN04488085_11697"/>
<keyword evidence="5" id="KW-1185">Reference proteome</keyword>
<dbReference type="SMART" id="SM00267">
    <property type="entry name" value="GGDEF"/>
    <property type="match status" value="1"/>
</dbReference>
<evidence type="ECO:0000259" key="2">
    <source>
        <dbReference type="PROSITE" id="PS50883"/>
    </source>
</evidence>
<dbReference type="Pfam" id="PF00990">
    <property type="entry name" value="GGDEF"/>
    <property type="match status" value="1"/>
</dbReference>
<dbReference type="InterPro" id="IPR029787">
    <property type="entry name" value="Nucleotide_cyclase"/>
</dbReference>
<dbReference type="Gene3D" id="3.20.20.450">
    <property type="entry name" value="EAL domain"/>
    <property type="match status" value="1"/>
</dbReference>
<dbReference type="InterPro" id="IPR043128">
    <property type="entry name" value="Rev_trsase/Diguanyl_cyclase"/>
</dbReference>
<dbReference type="SUPFAM" id="SSF141868">
    <property type="entry name" value="EAL domain-like"/>
    <property type="match status" value="1"/>
</dbReference>
<dbReference type="InterPro" id="IPR052155">
    <property type="entry name" value="Biofilm_reg_signaling"/>
</dbReference>
<dbReference type="InterPro" id="IPR001633">
    <property type="entry name" value="EAL_dom"/>
</dbReference>
<dbReference type="InterPro" id="IPR035965">
    <property type="entry name" value="PAS-like_dom_sf"/>
</dbReference>
<proteinExistence type="predicted"/>
<evidence type="ECO:0000259" key="3">
    <source>
        <dbReference type="PROSITE" id="PS50887"/>
    </source>
</evidence>
<protein>
    <submittedName>
        <fullName evidence="4">Diguanylate cyclase (GGDEF) domain-containing protein</fullName>
    </submittedName>
</protein>
<dbReference type="FunFam" id="3.30.70.270:FF:000001">
    <property type="entry name" value="Diguanylate cyclase domain protein"/>
    <property type="match status" value="1"/>
</dbReference>
<dbReference type="Gene3D" id="3.30.450.20">
    <property type="entry name" value="PAS domain"/>
    <property type="match status" value="1"/>
</dbReference>
<evidence type="ECO:0000313" key="5">
    <source>
        <dbReference type="Proteomes" id="UP000199152"/>
    </source>
</evidence>
<dbReference type="EMBL" id="FOSW01000016">
    <property type="protein sequence ID" value="SFL73682.1"/>
    <property type="molecule type" value="Genomic_DNA"/>
</dbReference>
<organism evidence="4 5">
    <name type="scientific">Geodermatophilus ruber</name>
    <dbReference type="NCBI Taxonomy" id="504800"/>
    <lineage>
        <taxon>Bacteria</taxon>
        <taxon>Bacillati</taxon>
        <taxon>Actinomycetota</taxon>
        <taxon>Actinomycetes</taxon>
        <taxon>Geodermatophilales</taxon>
        <taxon>Geodermatophilaceae</taxon>
        <taxon>Geodermatophilus</taxon>
    </lineage>
</organism>
<feature type="region of interest" description="Disordered" evidence="1">
    <location>
        <begin position="1"/>
        <end position="44"/>
    </location>
</feature>
<dbReference type="Pfam" id="PF00563">
    <property type="entry name" value="EAL"/>
    <property type="match status" value="1"/>
</dbReference>
<gene>
    <name evidence="4" type="ORF">SAMN04488085_11697</name>
</gene>
<dbReference type="InParanoid" id="A0A1I4K4I1"/>
<dbReference type="PANTHER" id="PTHR44757">
    <property type="entry name" value="DIGUANYLATE CYCLASE DGCP"/>
    <property type="match status" value="1"/>
</dbReference>
<dbReference type="AlphaFoldDB" id="A0A1I4K4I1"/>
<dbReference type="InterPro" id="IPR000160">
    <property type="entry name" value="GGDEF_dom"/>
</dbReference>
<reference evidence="4 5" key="1">
    <citation type="submission" date="2016-10" db="EMBL/GenBank/DDBJ databases">
        <authorList>
            <person name="de Groot N.N."/>
        </authorList>
    </citation>
    <scope>NUCLEOTIDE SEQUENCE [LARGE SCALE GENOMIC DNA]</scope>
    <source>
        <strain evidence="4 5">DSM 45317</strain>
    </source>
</reference>
<dbReference type="NCBIfam" id="TIGR00254">
    <property type="entry name" value="GGDEF"/>
    <property type="match status" value="1"/>
</dbReference>
<sequence>MGWAGMEERRAGTGRADHNERAGHRGECSGITGGAGVGRRPGAPELPLDVRRRVEGLTSSAVAVEAVLDALPFPTLLIDAEGTVLLANPAWEAAADVLDDDRVRLGIDGNYFAMARRLGDDPGTHALIDRLRALSRGECASVQADYAFPHREGTRWFHLQASRVDQAGQVVVTHTDVTSRVRAERASDWRARHDTLTELPNRAHLHELIDAELQRPERGPVCVLFLDIDGFKDVNDSLGHEAGDELLRQIAGRLTGSTRAGDTVGRLGGDEFVVLCRDCDITGAQALADRCRAGIDRAFDLGGRLVRLGVSIGIATAEDTRRLRATDLVRDADLAMYAAKRAGRNRVRLFTADLRTAAQRRVTLATELREAILDDQLVLHYQPIMYLPSRRCTGVEALVRWQHPERGLLPPAEFLPTAAQHGLLTPLARWVLRTASRQAAEWARGGLHLVTGVNISAGHLSTGTLVRDVLDALTEAQLPPEQLVIELTETSVAEDVERAAAQLAELRRSGVEVCIDDFGSGFSSLGQLVSLPTGILKIDRSLVAFPAGRRSQAAAAIAAVVALGRACGVRSLAEGVETAEQLELAAELGCVLAQGFHIARPMPADELVGWFAAQPRPAPVAG</sequence>
<evidence type="ECO:0000313" key="4">
    <source>
        <dbReference type="EMBL" id="SFL73682.1"/>
    </source>
</evidence>
<dbReference type="CDD" id="cd01949">
    <property type="entry name" value="GGDEF"/>
    <property type="match status" value="1"/>
</dbReference>
<accession>A0A1I4K4I1</accession>
<dbReference type="PANTHER" id="PTHR44757:SF2">
    <property type="entry name" value="BIOFILM ARCHITECTURE MAINTENANCE PROTEIN MBAA"/>
    <property type="match status" value="1"/>
</dbReference>
<evidence type="ECO:0000256" key="1">
    <source>
        <dbReference type="SAM" id="MobiDB-lite"/>
    </source>
</evidence>
<dbReference type="SMART" id="SM00052">
    <property type="entry name" value="EAL"/>
    <property type="match status" value="1"/>
</dbReference>
<dbReference type="InterPro" id="IPR035919">
    <property type="entry name" value="EAL_sf"/>
</dbReference>
<dbReference type="Proteomes" id="UP000199152">
    <property type="component" value="Unassembled WGS sequence"/>
</dbReference>
<dbReference type="SUPFAM" id="SSF55785">
    <property type="entry name" value="PYP-like sensor domain (PAS domain)"/>
    <property type="match status" value="1"/>
</dbReference>